<dbReference type="Pfam" id="PF01979">
    <property type="entry name" value="Amidohydro_1"/>
    <property type="match status" value="1"/>
</dbReference>
<dbReference type="InterPro" id="IPR011659">
    <property type="entry name" value="WD40"/>
</dbReference>
<dbReference type="InterPro" id="IPR006680">
    <property type="entry name" value="Amidohydro-rel"/>
</dbReference>
<gene>
    <name evidence="4" type="ORF">FSZ31_03350</name>
</gene>
<comment type="similarity">
    <text evidence="1">Belongs to the TolB family.</text>
</comment>
<evidence type="ECO:0000259" key="3">
    <source>
        <dbReference type="Pfam" id="PF01979"/>
    </source>
</evidence>
<dbReference type="RefSeq" id="WP_147121616.1">
    <property type="nucleotide sequence ID" value="NZ_VOPY01000001.1"/>
</dbReference>
<name>A0A5C6ULP1_9SPHN</name>
<dbReference type="InterPro" id="IPR011042">
    <property type="entry name" value="6-blade_b-propeller_TolB-like"/>
</dbReference>
<keyword evidence="4" id="KW-0378">Hydrolase</keyword>
<dbReference type="Gene3D" id="2.30.40.10">
    <property type="entry name" value="Urease, subunit C, domain 1"/>
    <property type="match status" value="2"/>
</dbReference>
<dbReference type="InterPro" id="IPR011059">
    <property type="entry name" value="Metal-dep_hydrolase_composite"/>
</dbReference>
<dbReference type="SUPFAM" id="SSF82171">
    <property type="entry name" value="DPP6 N-terminal domain-like"/>
    <property type="match status" value="1"/>
</dbReference>
<evidence type="ECO:0000313" key="5">
    <source>
        <dbReference type="Proteomes" id="UP000321129"/>
    </source>
</evidence>
<dbReference type="SUPFAM" id="SSF51556">
    <property type="entry name" value="Metallo-dependent hydrolases"/>
    <property type="match status" value="1"/>
</dbReference>
<dbReference type="InterPro" id="IPR032466">
    <property type="entry name" value="Metal_Hydrolase"/>
</dbReference>
<keyword evidence="2" id="KW-0732">Signal</keyword>
<dbReference type="Pfam" id="PF07676">
    <property type="entry name" value="PD40"/>
    <property type="match status" value="4"/>
</dbReference>
<dbReference type="PANTHER" id="PTHR36842">
    <property type="entry name" value="PROTEIN TOLB HOMOLOG"/>
    <property type="match status" value="1"/>
</dbReference>
<dbReference type="SUPFAM" id="SSF69304">
    <property type="entry name" value="Tricorn protease N-terminal domain"/>
    <property type="match status" value="1"/>
</dbReference>
<accession>A0A5C6ULP1</accession>
<dbReference type="SUPFAM" id="SSF51338">
    <property type="entry name" value="Composite domain of metallo-dependent hydrolases"/>
    <property type="match status" value="1"/>
</dbReference>
<proteinExistence type="inferred from homology"/>
<evidence type="ECO:0000256" key="2">
    <source>
        <dbReference type="SAM" id="SignalP"/>
    </source>
</evidence>
<dbReference type="Gene3D" id="2.120.10.30">
    <property type="entry name" value="TolB, C-terminal domain"/>
    <property type="match status" value="3"/>
</dbReference>
<dbReference type="Gene3D" id="3.20.20.140">
    <property type="entry name" value="Metal-dependent hydrolases"/>
    <property type="match status" value="2"/>
</dbReference>
<feature type="chain" id="PRO_5022993394" evidence="2">
    <location>
        <begin position="22"/>
        <end position="1145"/>
    </location>
</feature>
<dbReference type="GO" id="GO:0016810">
    <property type="term" value="F:hydrolase activity, acting on carbon-nitrogen (but not peptide) bonds"/>
    <property type="evidence" value="ECO:0007669"/>
    <property type="project" value="InterPro"/>
</dbReference>
<evidence type="ECO:0000256" key="1">
    <source>
        <dbReference type="ARBA" id="ARBA00009820"/>
    </source>
</evidence>
<organism evidence="4 5">
    <name type="scientific">Flavisphingopyxis soli</name>
    <dbReference type="NCBI Taxonomy" id="2601267"/>
    <lineage>
        <taxon>Bacteria</taxon>
        <taxon>Pseudomonadati</taxon>
        <taxon>Pseudomonadota</taxon>
        <taxon>Alphaproteobacteria</taxon>
        <taxon>Sphingomonadales</taxon>
        <taxon>Sphingopyxidaceae</taxon>
        <taxon>Flavisphingopyxis</taxon>
    </lineage>
</organism>
<sequence>MRRSVTLLLATAAFVATPAFAQLPPEQQDKPVEQTQAPENEVLDAEAKPVALPVPGSGTPAPAAQQAVAPTAARDTSKWDVDNPPYGTIRQVAIHTDQGSWMDVDVSPDGKRIAFTLLGDIYTMPITGGTPTRISSGMAWEVHPRWSPDGSRIAFTSDRGGGDNIWIMNADGSDKRPLTNEKFRLMNQPSWSPDGRYIVAKKHFTTGRSLGTGEIWLYHVSGGSGIQLVKRPNESFQKELGEPIYAPDGKHIYFTKNVTPGNTFIYAQDSNGDLFDILEYDIDTGKTETAVSGLGGAVRPTPSPDGKMIAFVRREETKSKLYVKDLVSGEERKIYDNLDQDVQETWAVTGVYPNMDWTPDSKSIVFWAGGHINRVDADGSNARVIPFAINDTRGVIDAPHPVIDVAPASFTTAIPRFAAVSPDGRQVVFETLGKLYVKSLSGGSAKRLTNDDSGLELYPAWSRDGQSLAFVRWTDAGLGRIVVTGPNGGKARNVTSQPGHYARPQFSPDGKTIVFEKREGGYLTSGRWSEDPGVYRVAASGGTPSLIAKGTAEPQFGATSDRVFMVASDDGKQQLISTDMNGETRRVHAAGELASDFIVSPDGEFVAFKQNYEAYVMPILPGTQSVDASIGGNALPTTRASKGGAEFINWSMDGKRLNWSMGPTLYTVDRAAMFTLAPPQPDAPKDALPAFTPPTRGVSLAMTERADKPTGTYALTGARIVTMAGYDQQVKDGAIIDDGVIVVSGDRIVAVGRRGEVQIPSGAKTIDVSGKTIIPGLVDAHAHGAQGEDGLVPQQNWSLVQNLALGTTTIHDPSASSDEIFHASEMQRAGKLLGPRIFSTGEIVYGAKAPGIYAEINSYDDALAHIRRIKAQGGHSIKNYNQPRREQRQMVVAASIAENMEVVAEGGSLFGMDMTLVADGNSTLEHNVPLMVFYDDVVQFFGQSTTNNTPTLVVTYGGLAGDPYWRQATDVWKNPLLIHTPPAILRAATVRRTKAPEEDFVDDDNAREAHKLANAGVKIAIGAHGQQAGIGSHWEMWSFVRGGYTPVEALAAGTIVSARSLGMDKDIGSIEPGKLADLVVLNADPTTNIRNSDQVAEVMLGGRLYDSRTMNEVETGNAKRLPYYWEGTSDGGRTSVGMGHGDGGD</sequence>
<evidence type="ECO:0000313" key="4">
    <source>
        <dbReference type="EMBL" id="TXC73779.1"/>
    </source>
</evidence>
<keyword evidence="5" id="KW-1185">Reference proteome</keyword>
<feature type="signal peptide" evidence="2">
    <location>
        <begin position="1"/>
        <end position="21"/>
    </location>
</feature>
<dbReference type="OrthoDB" id="9758793at2"/>
<dbReference type="AlphaFoldDB" id="A0A5C6ULP1"/>
<dbReference type="Proteomes" id="UP000321129">
    <property type="component" value="Unassembled WGS sequence"/>
</dbReference>
<dbReference type="EMBL" id="VOPY01000001">
    <property type="protein sequence ID" value="TXC73779.1"/>
    <property type="molecule type" value="Genomic_DNA"/>
</dbReference>
<protein>
    <submittedName>
        <fullName evidence="4">Amidohydrolase family protein</fullName>
    </submittedName>
</protein>
<feature type="domain" description="Amidohydrolase-related" evidence="3">
    <location>
        <begin position="772"/>
        <end position="1104"/>
    </location>
</feature>
<comment type="caution">
    <text evidence="4">The sequence shown here is derived from an EMBL/GenBank/DDBJ whole genome shotgun (WGS) entry which is preliminary data.</text>
</comment>
<dbReference type="Pfam" id="PF26549">
    <property type="entry name" value="Tricorn_N"/>
    <property type="match status" value="1"/>
</dbReference>
<dbReference type="PANTHER" id="PTHR36842:SF1">
    <property type="entry name" value="PROTEIN TOLB"/>
    <property type="match status" value="1"/>
</dbReference>
<reference evidence="4 5" key="1">
    <citation type="submission" date="2019-08" db="EMBL/GenBank/DDBJ databases">
        <title>Sphingorhabdus soil sp. nov., isolated from arctic soil.</title>
        <authorList>
            <person name="Liu Y."/>
        </authorList>
    </citation>
    <scope>NUCLEOTIDE SEQUENCE [LARGE SCALE GENOMIC DNA]</scope>
    <source>
        <strain evidence="4 5">D-2Q-5-6</strain>
    </source>
</reference>